<feature type="transmembrane region" description="Helical" evidence="1">
    <location>
        <begin position="83"/>
        <end position="107"/>
    </location>
</feature>
<keyword evidence="1" id="KW-1133">Transmembrane helix</keyword>
<dbReference type="EMBL" id="JAVREJ010000002">
    <property type="protein sequence ID" value="MDT0348778.1"/>
    <property type="molecule type" value="Genomic_DNA"/>
</dbReference>
<protein>
    <recommendedName>
        <fullName evidence="4">CAAX protease self-immunity</fullName>
    </recommendedName>
</protein>
<gene>
    <name evidence="2" type="ORF">RM445_04490</name>
</gene>
<dbReference type="RefSeq" id="WP_311554708.1">
    <property type="nucleotide sequence ID" value="NZ_JAVREJ010000002.1"/>
</dbReference>
<evidence type="ECO:0000313" key="2">
    <source>
        <dbReference type="EMBL" id="MDT0348778.1"/>
    </source>
</evidence>
<keyword evidence="3" id="KW-1185">Reference proteome</keyword>
<dbReference type="Proteomes" id="UP001183202">
    <property type="component" value="Unassembled WGS sequence"/>
</dbReference>
<keyword evidence="1" id="KW-0812">Transmembrane</keyword>
<dbReference type="PROSITE" id="PS51257">
    <property type="entry name" value="PROKAR_LIPOPROTEIN"/>
    <property type="match status" value="1"/>
</dbReference>
<feature type="transmembrane region" description="Helical" evidence="1">
    <location>
        <begin position="127"/>
        <end position="145"/>
    </location>
</feature>
<evidence type="ECO:0008006" key="4">
    <source>
        <dbReference type="Google" id="ProtNLM"/>
    </source>
</evidence>
<accession>A0ABU2N5L9</accession>
<keyword evidence="1" id="KW-0472">Membrane</keyword>
<reference evidence="3" key="1">
    <citation type="submission" date="2023-07" db="EMBL/GenBank/DDBJ databases">
        <title>30 novel species of actinomycetes from the DSMZ collection.</title>
        <authorList>
            <person name="Nouioui I."/>
        </authorList>
    </citation>
    <scope>NUCLEOTIDE SEQUENCE [LARGE SCALE GENOMIC DNA]</scope>
    <source>
        <strain evidence="3">DSM 45834</strain>
    </source>
</reference>
<proteinExistence type="predicted"/>
<feature type="transmembrane region" description="Helical" evidence="1">
    <location>
        <begin position="12"/>
        <end position="30"/>
    </location>
</feature>
<feature type="transmembrane region" description="Helical" evidence="1">
    <location>
        <begin position="42"/>
        <end position="63"/>
    </location>
</feature>
<organism evidence="2 3">
    <name type="scientific">Pseudonocardia charpentierae</name>
    <dbReference type="NCBI Taxonomy" id="3075545"/>
    <lineage>
        <taxon>Bacteria</taxon>
        <taxon>Bacillati</taxon>
        <taxon>Actinomycetota</taxon>
        <taxon>Actinomycetes</taxon>
        <taxon>Pseudonocardiales</taxon>
        <taxon>Pseudonocardiaceae</taxon>
        <taxon>Pseudonocardia</taxon>
    </lineage>
</organism>
<sequence>MTTWLRRHPVLGGFILMFACTWPIDLWAAADSHGWTALHIPPVLQLLVGYGFVVAALIATGIVDGRGGIRTLLRRFLIWRVGLRWYVVVLLGFAVVDLTAIALYIVLGGAVPDFAHPFAVQIMPPGTNLWAAAPLFLLFGAFTNAEEIGWRGYALPRLQPATARWAPASSSASSGPSGTSPSS</sequence>
<evidence type="ECO:0000256" key="1">
    <source>
        <dbReference type="SAM" id="Phobius"/>
    </source>
</evidence>
<comment type="caution">
    <text evidence="2">The sequence shown here is derived from an EMBL/GenBank/DDBJ whole genome shotgun (WGS) entry which is preliminary data.</text>
</comment>
<name>A0ABU2N5L9_9PSEU</name>
<evidence type="ECO:0000313" key="3">
    <source>
        <dbReference type="Proteomes" id="UP001183202"/>
    </source>
</evidence>